<dbReference type="InterPro" id="IPR012349">
    <property type="entry name" value="Split_barrel_FMN-bd"/>
</dbReference>
<gene>
    <name evidence="1" type="ORF">K0625_18135</name>
</gene>
<protein>
    <submittedName>
        <fullName evidence="1">FMN-binding negative transcriptional regulator</fullName>
    </submittedName>
</protein>
<name>A0ABS7E894_9GAMM</name>
<reference evidence="1 2" key="1">
    <citation type="submission" date="2021-07" db="EMBL/GenBank/DDBJ databases">
        <title>Shewanella sp. nov, isolated from SCS.</title>
        <authorList>
            <person name="Cao W.R."/>
        </authorList>
    </citation>
    <scope>NUCLEOTIDE SEQUENCE [LARGE SCALE GENOMIC DNA]</scope>
    <source>
        <strain evidence="1 2">NR704-98</strain>
    </source>
</reference>
<accession>A0ABS7E894</accession>
<keyword evidence="2" id="KW-1185">Reference proteome</keyword>
<dbReference type="Proteomes" id="UP001195963">
    <property type="component" value="Unassembled WGS sequence"/>
</dbReference>
<dbReference type="SUPFAM" id="SSF50475">
    <property type="entry name" value="FMN-binding split barrel"/>
    <property type="match status" value="1"/>
</dbReference>
<comment type="caution">
    <text evidence="1">The sequence shown here is derived from an EMBL/GenBank/DDBJ whole genome shotgun (WGS) entry which is preliminary data.</text>
</comment>
<dbReference type="EMBL" id="JAHZST010000015">
    <property type="protein sequence ID" value="MBW8185563.1"/>
    <property type="molecule type" value="Genomic_DNA"/>
</dbReference>
<dbReference type="PANTHER" id="PTHR35802:SF1">
    <property type="entry name" value="PROTEASE SYNTHASE AND SPORULATION PROTEIN PAI 2"/>
    <property type="match status" value="1"/>
</dbReference>
<sequence>MHIPKTMKMGSHELIHQFIETFSFGAIISEQLEANHLPFLLKRSEGELGTLYGHFSRTNLHLATQDGCTVMVILQGPHSYISPSWYASSPAVPTWNYGAVHIHGEMELLPADDTIKILDETVMAYEPELLLTGETLTDEHRDRLAKGVIGFKINITQMQGKQKLGQHRKPADQLGVVNGLANQSNTDAISLLNYMKEVGIGLGEKNS</sequence>
<evidence type="ECO:0000313" key="1">
    <source>
        <dbReference type="EMBL" id="MBW8185563.1"/>
    </source>
</evidence>
<organism evidence="1 2">
    <name type="scientific">Shewanella nanhaiensis</name>
    <dbReference type="NCBI Taxonomy" id="2864872"/>
    <lineage>
        <taxon>Bacteria</taxon>
        <taxon>Pseudomonadati</taxon>
        <taxon>Pseudomonadota</taxon>
        <taxon>Gammaproteobacteria</taxon>
        <taxon>Alteromonadales</taxon>
        <taxon>Shewanellaceae</taxon>
        <taxon>Shewanella</taxon>
    </lineage>
</organism>
<dbReference type="PIRSF" id="PIRSF010372">
    <property type="entry name" value="PaiB"/>
    <property type="match status" value="1"/>
</dbReference>
<dbReference type="Pfam" id="PF04299">
    <property type="entry name" value="FMN_bind_2"/>
    <property type="match status" value="1"/>
</dbReference>
<evidence type="ECO:0000313" key="2">
    <source>
        <dbReference type="Proteomes" id="UP001195963"/>
    </source>
</evidence>
<dbReference type="PANTHER" id="PTHR35802">
    <property type="entry name" value="PROTEASE SYNTHASE AND SPORULATION PROTEIN PAI 2"/>
    <property type="match status" value="1"/>
</dbReference>
<dbReference type="RefSeq" id="WP_220110973.1">
    <property type="nucleotide sequence ID" value="NZ_JAHZST010000015.1"/>
</dbReference>
<dbReference type="Gene3D" id="2.30.110.10">
    <property type="entry name" value="Electron Transport, Fmn-binding Protein, Chain A"/>
    <property type="match status" value="1"/>
</dbReference>
<dbReference type="InterPro" id="IPR007396">
    <property type="entry name" value="TR_PAI2-type"/>
</dbReference>
<proteinExistence type="predicted"/>